<name>A0A376CQX8_9CORY</name>
<proteinExistence type="predicted"/>
<protein>
    <submittedName>
        <fullName evidence="1">Uncharacterized protein</fullName>
    </submittedName>
</protein>
<dbReference type="RefSeq" id="WP_018581329.1">
    <property type="nucleotide sequence ID" value="NZ_LDYD01000008.1"/>
</dbReference>
<dbReference type="Proteomes" id="UP000254467">
    <property type="component" value="Unassembled WGS sequence"/>
</dbReference>
<dbReference type="OrthoDB" id="4981820at2"/>
<dbReference type="EMBL" id="UFXQ01000001">
    <property type="protein sequence ID" value="STC70617.1"/>
    <property type="molecule type" value="Genomic_DNA"/>
</dbReference>
<accession>A0A376CQX8</accession>
<dbReference type="AlphaFoldDB" id="A0A376CQX8"/>
<sequence>MSSDNLALVSLDPWRSYKGAFEVGGDPNKVRSTSDNWENYANAIGAVIEALSSADVSFYRGDGGYLFRKLIHVFYPKHFKVVESAHRRVAGIVDNYATDLITARHELSTLSDEAHAQWKSAIQWEDDGLDLAKRHNWAINNGDPDTARRYRADYDIALRKNHRAAAGFENTLAEADKVVEWLRQRVAFHVRAVNEVPISYADTDAGARNFAEELPDDYQGSVPQELDVEVDALAEFRTTLMEIAGSARAARGDLAALAGYDDRSGGNLYGVTEEFRALWDNETALLAQKLEFTGGLCRYWAKEIRYGDQSMGVQLVSSMEDAGATESMIALSVFATEFYYSMARDVLETSLESDELATRIAGQVGLGGLNLLATPAATVMGVYTDVKTGVDRDISLMSAGAGAAASFGLGRGAKVAQAGARGVKNAAARGAVKHGSEATATTVSDIADVKGHTAEKLEEGRYGGGLKNVAP</sequence>
<evidence type="ECO:0000313" key="2">
    <source>
        <dbReference type="Proteomes" id="UP000254467"/>
    </source>
</evidence>
<gene>
    <name evidence="1" type="ORF">NCTC11862_02443</name>
</gene>
<evidence type="ECO:0000313" key="1">
    <source>
        <dbReference type="EMBL" id="STC70617.1"/>
    </source>
</evidence>
<organism evidence="1 2">
    <name type="scientific">Corynebacterium pilosum</name>
    <dbReference type="NCBI Taxonomy" id="35756"/>
    <lineage>
        <taxon>Bacteria</taxon>
        <taxon>Bacillati</taxon>
        <taxon>Actinomycetota</taxon>
        <taxon>Actinomycetes</taxon>
        <taxon>Mycobacteriales</taxon>
        <taxon>Corynebacteriaceae</taxon>
        <taxon>Corynebacterium</taxon>
    </lineage>
</organism>
<keyword evidence="2" id="KW-1185">Reference proteome</keyword>
<reference evidence="1 2" key="1">
    <citation type="submission" date="2018-06" db="EMBL/GenBank/DDBJ databases">
        <authorList>
            <consortium name="Pathogen Informatics"/>
            <person name="Doyle S."/>
        </authorList>
    </citation>
    <scope>NUCLEOTIDE SEQUENCE [LARGE SCALE GENOMIC DNA]</scope>
    <source>
        <strain evidence="1 2">NCTC11862</strain>
    </source>
</reference>